<evidence type="ECO:0000256" key="1">
    <source>
        <dbReference type="ARBA" id="ARBA00023015"/>
    </source>
</evidence>
<keyword evidence="4" id="KW-0539">Nucleus</keyword>
<dbReference type="Gene3D" id="2.170.150.80">
    <property type="entry name" value="NAC domain"/>
    <property type="match status" value="1"/>
</dbReference>
<dbReference type="PROSITE" id="PS51005">
    <property type="entry name" value="NAC"/>
    <property type="match status" value="1"/>
</dbReference>
<name>A0AAW2X8L3_9LAMI</name>
<comment type="caution">
    <text evidence="6">The sequence shown here is derived from an EMBL/GenBank/DDBJ whole genome shotgun (WGS) entry which is preliminary data.</text>
</comment>
<dbReference type="PANTHER" id="PTHR31719">
    <property type="entry name" value="NAC TRANSCRIPTION FACTOR 56"/>
    <property type="match status" value="1"/>
</dbReference>
<keyword evidence="2" id="KW-0238">DNA-binding</keyword>
<keyword evidence="3" id="KW-0804">Transcription</keyword>
<keyword evidence="1" id="KW-0805">Transcription regulation</keyword>
<gene>
    <name evidence="6" type="ORF">Slati_1540400</name>
</gene>
<evidence type="ECO:0000256" key="3">
    <source>
        <dbReference type="ARBA" id="ARBA00023163"/>
    </source>
</evidence>
<evidence type="ECO:0000313" key="6">
    <source>
        <dbReference type="EMBL" id="KAL0449840.1"/>
    </source>
</evidence>
<dbReference type="GO" id="GO:0003677">
    <property type="term" value="F:DNA binding"/>
    <property type="evidence" value="ECO:0007669"/>
    <property type="project" value="UniProtKB-KW"/>
</dbReference>
<dbReference type="PANTHER" id="PTHR31719:SF181">
    <property type="entry name" value="NAC DOMAIN-CONTAINING PROTEIN 104-LIKE"/>
    <property type="match status" value="1"/>
</dbReference>
<proteinExistence type="predicted"/>
<evidence type="ECO:0000256" key="2">
    <source>
        <dbReference type="ARBA" id="ARBA00023125"/>
    </source>
</evidence>
<dbReference type="GO" id="GO:0006355">
    <property type="term" value="P:regulation of DNA-templated transcription"/>
    <property type="evidence" value="ECO:0007669"/>
    <property type="project" value="InterPro"/>
</dbReference>
<dbReference type="GO" id="GO:0048731">
    <property type="term" value="P:system development"/>
    <property type="evidence" value="ECO:0007669"/>
    <property type="project" value="TreeGrafter"/>
</dbReference>
<dbReference type="EMBL" id="JACGWN010000005">
    <property type="protein sequence ID" value="KAL0449840.1"/>
    <property type="molecule type" value="Genomic_DNA"/>
</dbReference>
<dbReference type="InterPro" id="IPR003441">
    <property type="entry name" value="NAC-dom"/>
</dbReference>
<reference evidence="6" key="2">
    <citation type="journal article" date="2024" name="Plant">
        <title>Genomic evolution and insights into agronomic trait innovations of Sesamum species.</title>
        <authorList>
            <person name="Miao H."/>
            <person name="Wang L."/>
            <person name="Qu L."/>
            <person name="Liu H."/>
            <person name="Sun Y."/>
            <person name="Le M."/>
            <person name="Wang Q."/>
            <person name="Wei S."/>
            <person name="Zheng Y."/>
            <person name="Lin W."/>
            <person name="Duan Y."/>
            <person name="Cao H."/>
            <person name="Xiong S."/>
            <person name="Wang X."/>
            <person name="Wei L."/>
            <person name="Li C."/>
            <person name="Ma Q."/>
            <person name="Ju M."/>
            <person name="Zhao R."/>
            <person name="Li G."/>
            <person name="Mu C."/>
            <person name="Tian Q."/>
            <person name="Mei H."/>
            <person name="Zhang T."/>
            <person name="Gao T."/>
            <person name="Zhang H."/>
        </authorList>
    </citation>
    <scope>NUCLEOTIDE SEQUENCE</scope>
    <source>
        <strain evidence="6">KEN1</strain>
    </source>
</reference>
<protein>
    <submittedName>
        <fullName evidence="6">NAC domain-containing protein</fullName>
    </submittedName>
</protein>
<evidence type="ECO:0000256" key="4">
    <source>
        <dbReference type="ARBA" id="ARBA00023242"/>
    </source>
</evidence>
<dbReference type="InterPro" id="IPR036093">
    <property type="entry name" value="NAC_dom_sf"/>
</dbReference>
<dbReference type="SUPFAM" id="SSF101941">
    <property type="entry name" value="NAC domain"/>
    <property type="match status" value="1"/>
</dbReference>
<feature type="domain" description="NAC" evidence="5">
    <location>
        <begin position="8"/>
        <end position="156"/>
    </location>
</feature>
<accession>A0AAW2X8L3</accession>
<organism evidence="6">
    <name type="scientific">Sesamum latifolium</name>
    <dbReference type="NCBI Taxonomy" id="2727402"/>
    <lineage>
        <taxon>Eukaryota</taxon>
        <taxon>Viridiplantae</taxon>
        <taxon>Streptophyta</taxon>
        <taxon>Embryophyta</taxon>
        <taxon>Tracheophyta</taxon>
        <taxon>Spermatophyta</taxon>
        <taxon>Magnoliopsida</taxon>
        <taxon>eudicotyledons</taxon>
        <taxon>Gunneridae</taxon>
        <taxon>Pentapetalae</taxon>
        <taxon>asterids</taxon>
        <taxon>lamiids</taxon>
        <taxon>Lamiales</taxon>
        <taxon>Pedaliaceae</taxon>
        <taxon>Sesamum</taxon>
    </lineage>
</organism>
<reference evidence="6" key="1">
    <citation type="submission" date="2020-06" db="EMBL/GenBank/DDBJ databases">
        <authorList>
            <person name="Li T."/>
            <person name="Hu X."/>
            <person name="Zhang T."/>
            <person name="Song X."/>
            <person name="Zhang H."/>
            <person name="Dai N."/>
            <person name="Sheng W."/>
            <person name="Hou X."/>
            <person name="Wei L."/>
        </authorList>
    </citation>
    <scope>NUCLEOTIDE SEQUENCE</scope>
    <source>
        <strain evidence="6">KEN1</strain>
        <tissue evidence="6">Leaf</tissue>
    </source>
</reference>
<dbReference type="Pfam" id="PF02365">
    <property type="entry name" value="NAM"/>
    <property type="match status" value="1"/>
</dbReference>
<dbReference type="AlphaFoldDB" id="A0AAW2X8L3"/>
<sequence>MGDQKLGLPPGFEFDPTDEELIVYFLCRRAASLPCYPNIIPDLDIYAADPWELSEKAFLSKREWYFFSRSRQDRSTRRGFWKEIGLNEPIFTSNGNEVGLKNYLVFYGDQDHNHDHEDGSKVQTNWAMEEYHLLKPNSQVQDDINDEWVLCRVHEANIVDSQDRDYCRRSSNVSDGVELSYLDEIYCSMDDEQDEITFPN</sequence>
<evidence type="ECO:0000259" key="5">
    <source>
        <dbReference type="PROSITE" id="PS51005"/>
    </source>
</evidence>